<proteinExistence type="predicted"/>
<dbReference type="Pfam" id="PF03640">
    <property type="entry name" value="Lipoprotein_15"/>
    <property type="match status" value="4"/>
</dbReference>
<feature type="chain" id="PRO_5045880796" description="Lipoprotein" evidence="1">
    <location>
        <begin position="20"/>
        <end position="230"/>
    </location>
</feature>
<reference evidence="2 3" key="1">
    <citation type="submission" date="2023-07" db="EMBL/GenBank/DDBJ databases">
        <title>Citrobacter selenititolerans sp. nov., isolated from seleniferous soil.</title>
        <authorList>
            <person name="Zhang S."/>
            <person name="Li K."/>
            <person name="Peng J."/>
            <person name="Wang H."/>
            <person name="Sun J."/>
            <person name="Guo Y."/>
        </authorList>
    </citation>
    <scope>NUCLEOTIDE SEQUENCE [LARGE SCALE GENOMIC DNA]</scope>
    <source>
        <strain evidence="2 3">S2-9</strain>
    </source>
</reference>
<comment type="caution">
    <text evidence="2">The sequence shown here is derived from an EMBL/GenBank/DDBJ whole genome shotgun (WGS) entry which is preliminary data.</text>
</comment>
<sequence>MNKFIWSVMLAGTTCAVQAADIAVHDTSLGKVYTDKESMTLYTFDKDGNGMSVCDAECSKNWPPLRVTEKMSPAIDGLEAIKRADGTQQWALNGKPLYRWAKDMKPGDTTGAGVKNVWQLARADETPVRLYSTKTGRILVNAENMTLYTFDKDQNGIPACYDDCAEKWPPVIVGASAKLTPPFSSTARRDGQRQLRYNNMPLYLWKQDRAPGDTTGDNVKNVWHIISITQ</sequence>
<keyword evidence="3" id="KW-1185">Reference proteome</keyword>
<dbReference type="EMBL" id="JAUJYW010000003">
    <property type="protein sequence ID" value="MDN8599318.1"/>
    <property type="molecule type" value="Genomic_DNA"/>
</dbReference>
<feature type="signal peptide" evidence="1">
    <location>
        <begin position="1"/>
        <end position="19"/>
    </location>
</feature>
<name>A0ABT8PSK9_9ENTR</name>
<dbReference type="PANTHER" id="PTHR39335">
    <property type="entry name" value="BLL4220 PROTEIN"/>
    <property type="match status" value="1"/>
</dbReference>
<organism evidence="2 3">
    <name type="scientific">Citrobacter enshiensis</name>
    <dbReference type="NCBI Taxonomy" id="2971264"/>
    <lineage>
        <taxon>Bacteria</taxon>
        <taxon>Pseudomonadati</taxon>
        <taxon>Pseudomonadota</taxon>
        <taxon>Gammaproteobacteria</taxon>
        <taxon>Enterobacterales</taxon>
        <taxon>Enterobacteriaceae</taxon>
        <taxon>Citrobacter</taxon>
    </lineage>
</organism>
<dbReference type="PANTHER" id="PTHR39335:SF1">
    <property type="entry name" value="BLL4220 PROTEIN"/>
    <property type="match status" value="1"/>
</dbReference>
<protein>
    <recommendedName>
        <fullName evidence="4">Lipoprotein</fullName>
    </recommendedName>
</protein>
<evidence type="ECO:0000313" key="2">
    <source>
        <dbReference type="EMBL" id="MDN8599318.1"/>
    </source>
</evidence>
<evidence type="ECO:0000256" key="1">
    <source>
        <dbReference type="SAM" id="SignalP"/>
    </source>
</evidence>
<evidence type="ECO:0000313" key="3">
    <source>
        <dbReference type="Proteomes" id="UP001174867"/>
    </source>
</evidence>
<dbReference type="InterPro" id="IPR005297">
    <property type="entry name" value="Lipoprotein_repeat"/>
</dbReference>
<gene>
    <name evidence="2" type="ORF">Q0A17_07855</name>
</gene>
<dbReference type="Proteomes" id="UP001174867">
    <property type="component" value="Unassembled WGS sequence"/>
</dbReference>
<keyword evidence="1" id="KW-0732">Signal</keyword>
<accession>A0ABT8PSK9</accession>
<dbReference type="RefSeq" id="WP_301697916.1">
    <property type="nucleotide sequence ID" value="NZ_JAUJYW010000003.1"/>
</dbReference>
<evidence type="ECO:0008006" key="4">
    <source>
        <dbReference type="Google" id="ProtNLM"/>
    </source>
</evidence>